<evidence type="ECO:0000313" key="6">
    <source>
        <dbReference type="Proteomes" id="UP000429232"/>
    </source>
</evidence>
<evidence type="ECO:0000313" key="5">
    <source>
        <dbReference type="EMBL" id="QQL51341.1"/>
    </source>
</evidence>
<keyword evidence="2" id="KW-0223">Dioxygenase</keyword>
<keyword evidence="6" id="KW-1185">Reference proteome</keyword>
<dbReference type="AlphaFoldDB" id="A0A6I4IN03"/>
<protein>
    <submittedName>
        <fullName evidence="5">Aspartyl/asparaginyl beta-hydroxylase domain-containing protein</fullName>
    </submittedName>
</protein>
<proteinExistence type="inferred from homology"/>
<evidence type="ECO:0000259" key="4">
    <source>
        <dbReference type="Pfam" id="PF05118"/>
    </source>
</evidence>
<dbReference type="GO" id="GO:0051213">
    <property type="term" value="F:dioxygenase activity"/>
    <property type="evidence" value="ECO:0007669"/>
    <property type="project" value="UniProtKB-KW"/>
</dbReference>
<dbReference type="InterPro" id="IPR051821">
    <property type="entry name" value="Asp/Asn_beta-hydroxylase"/>
</dbReference>
<accession>A0A6I4IN03</accession>
<dbReference type="EMBL" id="CP066775">
    <property type="protein sequence ID" value="QQL51341.1"/>
    <property type="molecule type" value="Genomic_DNA"/>
</dbReference>
<evidence type="ECO:0000256" key="1">
    <source>
        <dbReference type="ARBA" id="ARBA00007730"/>
    </source>
</evidence>
<organism evidence="5 6">
    <name type="scientific">Mucilaginibacter ginkgonis</name>
    <dbReference type="NCBI Taxonomy" id="2682091"/>
    <lineage>
        <taxon>Bacteria</taxon>
        <taxon>Pseudomonadati</taxon>
        <taxon>Bacteroidota</taxon>
        <taxon>Sphingobacteriia</taxon>
        <taxon>Sphingobacteriales</taxon>
        <taxon>Sphingobacteriaceae</taxon>
        <taxon>Mucilaginibacter</taxon>
    </lineage>
</organism>
<feature type="domain" description="Aspartyl/asparaginy/proline hydroxylase" evidence="4">
    <location>
        <begin position="79"/>
        <end position="232"/>
    </location>
</feature>
<dbReference type="Pfam" id="PF05118">
    <property type="entry name" value="Asp_Arg_Hydrox"/>
    <property type="match status" value="1"/>
</dbReference>
<dbReference type="InterPro" id="IPR007803">
    <property type="entry name" value="Asp/Arg/Pro-Hydrxlase"/>
</dbReference>
<dbReference type="Gene3D" id="2.60.120.330">
    <property type="entry name" value="B-lactam Antibiotic, Isopenicillin N Synthase, Chain"/>
    <property type="match status" value="1"/>
</dbReference>
<reference evidence="5 6" key="1">
    <citation type="submission" date="2020-12" db="EMBL/GenBank/DDBJ databases">
        <title>HMF7856_wgs.fasta genome submission.</title>
        <authorList>
            <person name="Kang H."/>
            <person name="Kim H."/>
            <person name="Joh K."/>
        </authorList>
    </citation>
    <scope>NUCLEOTIDE SEQUENCE [LARGE SCALE GENOMIC DNA]</scope>
    <source>
        <strain evidence="5 6">HMF7856</strain>
    </source>
</reference>
<evidence type="ECO:0000256" key="3">
    <source>
        <dbReference type="ARBA" id="ARBA00023002"/>
    </source>
</evidence>
<dbReference type="SUPFAM" id="SSF51197">
    <property type="entry name" value="Clavaminate synthase-like"/>
    <property type="match status" value="1"/>
</dbReference>
<dbReference type="PANTHER" id="PTHR46332:SF5">
    <property type="entry name" value="ASPARTATE BETA-HYDROXYLASE DOMAIN CONTAINING 2"/>
    <property type="match status" value="1"/>
</dbReference>
<dbReference type="Proteomes" id="UP000429232">
    <property type="component" value="Chromosome"/>
</dbReference>
<evidence type="ECO:0000256" key="2">
    <source>
        <dbReference type="ARBA" id="ARBA00022964"/>
    </source>
</evidence>
<comment type="similarity">
    <text evidence="1">Belongs to the aspartyl/asparaginyl beta-hydroxylase family.</text>
</comment>
<keyword evidence="3" id="KW-0560">Oxidoreductase</keyword>
<dbReference type="PANTHER" id="PTHR46332">
    <property type="entry name" value="ASPARTATE BETA-HYDROXYLASE DOMAIN-CONTAINING PROTEIN 2"/>
    <property type="match status" value="1"/>
</dbReference>
<dbReference type="RefSeq" id="WP_157523995.1">
    <property type="nucleotide sequence ID" value="NZ_CP066775.1"/>
</dbReference>
<sequence>MQSILHELLSVKFFILYSLIIATVIVHYRGRVRYKFFRQVSDHSTFMAPINVPMYALSAVENKPYISTANFPQLNLLKTNWQTIRDEAIQLEQAELIKGSDTLNDVGFNSFFRRGWKRFYLKWYGDFHPSAMQHCPQTVEFLKNTPNIKAAMFAVLPAGSQLMPHRDPYAGSLRYHLGLITPNSEMCNIVVDGQPYAWKDGDDVMFDETYIHHAHNDTDKDRLILFCDVERPVKTIFGRAWNSFFGWFIIASAASPNMGTDKTGNINKIFRYVYSIRLVGKRLKAFNRTLYYAVKYALMLLILWALFLRHFI</sequence>
<name>A0A6I4IN03_9SPHI</name>
<dbReference type="KEGG" id="mgik:GO620_007825"/>
<dbReference type="InterPro" id="IPR027443">
    <property type="entry name" value="IPNS-like_sf"/>
</dbReference>
<gene>
    <name evidence="5" type="ORF">GO620_007825</name>
</gene>